<dbReference type="Proteomes" id="UP001224661">
    <property type="component" value="Unassembled WGS sequence"/>
</dbReference>
<keyword evidence="3" id="KW-1185">Reference proteome</keyword>
<dbReference type="SUPFAM" id="SSF46785">
    <property type="entry name" value="Winged helix' DNA-binding domain"/>
    <property type="match status" value="1"/>
</dbReference>
<evidence type="ECO:0000259" key="1">
    <source>
        <dbReference type="PROSITE" id="PS50995"/>
    </source>
</evidence>
<name>A0ABT6RVR2_9ACTN</name>
<dbReference type="SMART" id="SM00347">
    <property type="entry name" value="HTH_MARR"/>
    <property type="match status" value="1"/>
</dbReference>
<dbReference type="RefSeq" id="WP_282514182.1">
    <property type="nucleotide sequence ID" value="NZ_JASCIR010000012.1"/>
</dbReference>
<dbReference type="InterPro" id="IPR000835">
    <property type="entry name" value="HTH_MarR-typ"/>
</dbReference>
<protein>
    <submittedName>
        <fullName evidence="2">MarR family transcriptional regulator</fullName>
    </submittedName>
</protein>
<proteinExistence type="predicted"/>
<dbReference type="PANTHER" id="PTHR33164">
    <property type="entry name" value="TRANSCRIPTIONAL REGULATOR, MARR FAMILY"/>
    <property type="match status" value="1"/>
</dbReference>
<dbReference type="InterPro" id="IPR036390">
    <property type="entry name" value="WH_DNA-bd_sf"/>
</dbReference>
<evidence type="ECO:0000313" key="2">
    <source>
        <dbReference type="EMBL" id="MDI3387833.1"/>
    </source>
</evidence>
<dbReference type="Pfam" id="PF01047">
    <property type="entry name" value="MarR"/>
    <property type="match status" value="1"/>
</dbReference>
<dbReference type="PROSITE" id="PS50995">
    <property type="entry name" value="HTH_MARR_2"/>
    <property type="match status" value="1"/>
</dbReference>
<feature type="domain" description="HTH marR-type" evidence="1">
    <location>
        <begin position="23"/>
        <end position="162"/>
    </location>
</feature>
<gene>
    <name evidence="2" type="ORF">QIS99_16730</name>
</gene>
<dbReference type="PANTHER" id="PTHR33164:SF43">
    <property type="entry name" value="HTH-TYPE TRANSCRIPTIONAL REPRESSOR YETL"/>
    <property type="match status" value="1"/>
</dbReference>
<dbReference type="EMBL" id="JASCIR010000012">
    <property type="protein sequence ID" value="MDI3387833.1"/>
    <property type="molecule type" value="Genomic_DNA"/>
</dbReference>
<dbReference type="InterPro" id="IPR036388">
    <property type="entry name" value="WH-like_DNA-bd_sf"/>
</dbReference>
<comment type="caution">
    <text evidence="2">The sequence shown here is derived from an EMBL/GenBank/DDBJ whole genome shotgun (WGS) entry which is preliminary data.</text>
</comment>
<organism evidence="2 3">
    <name type="scientific">Streptomyces solicavernae</name>
    <dbReference type="NCBI Taxonomy" id="3043614"/>
    <lineage>
        <taxon>Bacteria</taxon>
        <taxon>Bacillati</taxon>
        <taxon>Actinomycetota</taxon>
        <taxon>Actinomycetes</taxon>
        <taxon>Kitasatosporales</taxon>
        <taxon>Streptomycetaceae</taxon>
        <taxon>Streptomyces</taxon>
    </lineage>
</organism>
<dbReference type="InterPro" id="IPR039422">
    <property type="entry name" value="MarR/SlyA-like"/>
</dbReference>
<dbReference type="Gene3D" id="1.10.10.10">
    <property type="entry name" value="Winged helix-like DNA-binding domain superfamily/Winged helix DNA-binding domain"/>
    <property type="match status" value="1"/>
</dbReference>
<sequence>MSLQPSKVREQWALHNPGLDTSPMEVVVLVKRASALLDRALEPLYDGASLTAPELDLLIPLRYAHGPVIARSIADHMNLSQAGVSKALSKLERRGYIERNPNPADRRAALVTVTSAGQQAVDHLFPRQLGIEAEMFAGLGQDRGAIVDALTRLVAVMERHVADDPQYQAHTPPGA</sequence>
<accession>A0ABT6RVR2</accession>
<evidence type="ECO:0000313" key="3">
    <source>
        <dbReference type="Proteomes" id="UP001224661"/>
    </source>
</evidence>
<reference evidence="2 3" key="1">
    <citation type="submission" date="2023-05" db="EMBL/GenBank/DDBJ databases">
        <title>Draft genome sequence of Streptomyces sp. B-S-A8 isolated from a cave soil in Thailand.</title>
        <authorList>
            <person name="Chamroensaksri N."/>
            <person name="Muangham S."/>
        </authorList>
    </citation>
    <scope>NUCLEOTIDE SEQUENCE [LARGE SCALE GENOMIC DNA]</scope>
    <source>
        <strain evidence="2 3">B-S-A8</strain>
    </source>
</reference>